<organism evidence="16 17">
    <name type="scientific">Orchesella dallaii</name>
    <dbReference type="NCBI Taxonomy" id="48710"/>
    <lineage>
        <taxon>Eukaryota</taxon>
        <taxon>Metazoa</taxon>
        <taxon>Ecdysozoa</taxon>
        <taxon>Arthropoda</taxon>
        <taxon>Hexapoda</taxon>
        <taxon>Collembola</taxon>
        <taxon>Entomobryomorpha</taxon>
        <taxon>Entomobryoidea</taxon>
        <taxon>Orchesellidae</taxon>
        <taxon>Orchesellinae</taxon>
        <taxon>Orchesella</taxon>
    </lineage>
</organism>
<keyword evidence="11 14" id="KW-0539">Nucleus</keyword>
<evidence type="ECO:0000256" key="6">
    <source>
        <dbReference type="ARBA" id="ARBA00022695"/>
    </source>
</evidence>
<evidence type="ECO:0000256" key="4">
    <source>
        <dbReference type="ARBA" id="ARBA00022454"/>
    </source>
</evidence>
<keyword evidence="9 14" id="KW-0779">Telomere</keyword>
<feature type="domain" description="Reverse transcriptase" evidence="15">
    <location>
        <begin position="831"/>
        <end position="1135"/>
    </location>
</feature>
<dbReference type="Gene3D" id="1.10.132.70">
    <property type="match status" value="1"/>
</dbReference>
<keyword evidence="17" id="KW-1185">Reference proteome</keyword>
<evidence type="ECO:0000256" key="5">
    <source>
        <dbReference type="ARBA" id="ARBA00022679"/>
    </source>
</evidence>
<sequence>MDLSFLKQTLESCLLQPLEIARLFAYFDSIIQTSSQQRILATFSNKWTALFNKYSKNMMIINCTSTWTPSCLSRVDLGKQKPWDIFIRKYVSTFSECTINSEETPEFQPLNFKELVQLTFWKEVYETFGHRIVAHIFDKCALLFEIEEGLYLIVAHFEGVMHRKIRKFQEAGLVPDNRVMLPPLQSKNPYQLSAPLVKSKPMMYPQQEQEVIVIDEDKTNPLQFQNIQESDVCENFPEAEKHTSADINQEIMEPPAKRRRTEKDSVVMEERRMNRWICPKPSELKKLVEHRRNFYNLKLAENATPNEGGLNYILIQKNEEFEPEDKLAVIKQVCPVRVVAPRLPKIWKGLRLHENLKEIAGNKKEVVHTVYTIAETLALKLRFRIKQKKRCRKRKNVVESVSESKSVGNCINDSGKEKLHQLPMEEVNEKDEQVLNDNCDQQVEFDSYIPETALPITSSLYNKSAWTKWPISHGLSKAAAALPENGTTAVTTFIQDIVNSQTCSSRAHEHLVNLLERQLQRDNVPLFKRLVTSVIQTHKKITDMHKLLKNCLSYWRIKYFEKQQKRERKKLTSKDIMDDSNENLKLNQEEMADKQMDISICQLEPEIVDLSSTPSTNFSLSDNLRLEIESPHEHEIMEIDISSQSPQIISSSSNSLNHTYTPLNCTRKTRRTRSVRIRKSNNEPNMYINGLKNEIPYNCVMQTLKQIFKIMKIDSLLGSQRNKRNFFKFVRKAVILGGMKSSLQMGQLMATLHVEDMPITEFCGSDKIAAETFASKVAAWLFNEYVLVILKRSFYITECGASRLQLQFYLKETWISACSKMKKQLILKGALDPRGGGPEAGKANAILRYIPKSNLTLRPLLILNKAEKKLNAADIKIFKVMLHHIDAKVNKSRMFVPSTILKVWRNFLSDWKIMGCPKLFYFRADIRDAYPSVSISKLKEILLDAGGEKGHRMILKQFLVLGAGGRKLVRNSIFDEHCRKNWHSGIHSRPCLVMDLERDRNENAWKVLEHVITVLGQSNVVKLGKKFYEFSHGLPQGWGPSAILCSIYYGYMDSTMYLPFIESSGRLFLRIADDYLFITPSPTEILKLNQLMKFGCEKYKIELNEEKSESNMFVRSNIPVPTRGCDVVTFCGWNFCLTCGHVFRDYKKYNGQDLCSTVAFQLSSNIESPEHFIRLRGTVIVPARLKPIVLDPTINCSNRILLTAFEASVFLSFRFYAICRVVYPSLSAITDPNRAKSIALSIKICCGRLAGYISRNTGILASTSVSQKVNTCTEICCGQQEALKNKGADESHNLMTSTDGSSSLSVNHDSLLLVALLGFRITLRKHHEVFKEVAPQINRTISGLQGKLGSDQVDLILSTIDGGKIPQCFEDIMIKM</sequence>
<keyword evidence="5 14" id="KW-0808">Transferase</keyword>
<keyword evidence="6 14" id="KW-0548">Nucleotidyltransferase</keyword>
<evidence type="ECO:0000313" key="16">
    <source>
        <dbReference type="EMBL" id="CAL8080710.1"/>
    </source>
</evidence>
<evidence type="ECO:0000259" key="15">
    <source>
        <dbReference type="PROSITE" id="PS50878"/>
    </source>
</evidence>
<accession>A0ABP1Q348</accession>
<reference evidence="16 17" key="1">
    <citation type="submission" date="2024-08" db="EMBL/GenBank/DDBJ databases">
        <authorList>
            <person name="Cucini C."/>
            <person name="Frati F."/>
        </authorList>
    </citation>
    <scope>NUCLEOTIDE SEQUENCE [LARGE SCALE GENOMIC DNA]</scope>
</reference>
<evidence type="ECO:0000256" key="13">
    <source>
        <dbReference type="ARBA" id="ARBA00048173"/>
    </source>
</evidence>
<dbReference type="SMART" id="SM00975">
    <property type="entry name" value="Telomerase_RBD"/>
    <property type="match status" value="1"/>
</dbReference>
<evidence type="ECO:0000256" key="7">
    <source>
        <dbReference type="ARBA" id="ARBA00022723"/>
    </source>
</evidence>
<dbReference type="EMBL" id="CAXLJM020000014">
    <property type="protein sequence ID" value="CAL8080710.1"/>
    <property type="molecule type" value="Genomic_DNA"/>
</dbReference>
<evidence type="ECO:0000256" key="9">
    <source>
        <dbReference type="ARBA" id="ARBA00022895"/>
    </source>
</evidence>
<dbReference type="PROSITE" id="PS50878">
    <property type="entry name" value="RT_POL"/>
    <property type="match status" value="1"/>
</dbReference>
<comment type="catalytic activity">
    <reaction evidence="13 14">
        <text>DNA(n) + a 2'-deoxyribonucleoside 5'-triphosphate = DNA(n+1) + diphosphate</text>
        <dbReference type="Rhea" id="RHEA:22508"/>
        <dbReference type="Rhea" id="RHEA-COMP:17339"/>
        <dbReference type="Rhea" id="RHEA-COMP:17340"/>
        <dbReference type="ChEBI" id="CHEBI:33019"/>
        <dbReference type="ChEBI" id="CHEBI:61560"/>
        <dbReference type="ChEBI" id="CHEBI:173112"/>
        <dbReference type="EC" id="2.7.7.49"/>
    </reaction>
</comment>
<comment type="subcellular location">
    <subcellularLocation>
        <location evidence="14">Nucleus</location>
    </subcellularLocation>
    <subcellularLocation>
        <location evidence="14">Chromosome</location>
        <location evidence="14">Telomere</location>
    </subcellularLocation>
</comment>
<name>A0ABP1Q348_9HEXA</name>
<dbReference type="InterPro" id="IPR021891">
    <property type="entry name" value="Telomerase_RBD"/>
</dbReference>
<dbReference type="Pfam" id="PF12009">
    <property type="entry name" value="Telomerase_RBD"/>
    <property type="match status" value="1"/>
</dbReference>
<keyword evidence="8 14" id="KW-0460">Magnesium</keyword>
<dbReference type="InterPro" id="IPR043502">
    <property type="entry name" value="DNA/RNA_pol_sf"/>
</dbReference>
<evidence type="ECO:0000256" key="11">
    <source>
        <dbReference type="ARBA" id="ARBA00023242"/>
    </source>
</evidence>
<evidence type="ECO:0000256" key="14">
    <source>
        <dbReference type="RuleBase" id="RU365061"/>
    </source>
</evidence>
<dbReference type="Gene3D" id="3.30.70.2630">
    <property type="match status" value="1"/>
</dbReference>
<evidence type="ECO:0000256" key="10">
    <source>
        <dbReference type="ARBA" id="ARBA00022918"/>
    </source>
</evidence>
<dbReference type="PANTHER" id="PTHR12066">
    <property type="entry name" value="TELOMERASE REVERSE TRANSCRIPTASE"/>
    <property type="match status" value="1"/>
</dbReference>
<evidence type="ECO:0000313" key="17">
    <source>
        <dbReference type="Proteomes" id="UP001642540"/>
    </source>
</evidence>
<evidence type="ECO:0000256" key="2">
    <source>
        <dbReference type="ARBA" id="ARBA00012493"/>
    </source>
</evidence>
<evidence type="ECO:0000256" key="3">
    <source>
        <dbReference type="ARBA" id="ARBA00016182"/>
    </source>
</evidence>
<comment type="similarity">
    <text evidence="1 14">Belongs to the reverse transcriptase family. Telomerase subfamily.</text>
</comment>
<protein>
    <recommendedName>
        <fullName evidence="3 14">Telomerase reverse transcriptase</fullName>
        <ecNumber evidence="2 14">2.7.7.49</ecNumber>
    </recommendedName>
    <alternativeName>
        <fullName evidence="12 14">Telomerase catalytic subunit</fullName>
    </alternativeName>
</protein>
<dbReference type="PRINTS" id="PR01365">
    <property type="entry name" value="TELOMERASERT"/>
</dbReference>
<dbReference type="CDD" id="cd01648">
    <property type="entry name" value="TERT"/>
    <property type="match status" value="1"/>
</dbReference>
<dbReference type="SUPFAM" id="SSF56672">
    <property type="entry name" value="DNA/RNA polymerases"/>
    <property type="match status" value="1"/>
</dbReference>
<dbReference type="EC" id="2.7.7.49" evidence="2 14"/>
<keyword evidence="7 14" id="KW-0479">Metal-binding</keyword>
<comment type="function">
    <text evidence="14">Telomerase is a ribonucleoprotein enzyme essential for the replication of chromosome termini in most eukaryotes. It elongates telomeres. It is a reverse transcriptase that adds simple sequence repeats to chromosome ends by copying a template sequence within the RNA component of the enzyme.</text>
</comment>
<dbReference type="Proteomes" id="UP001642540">
    <property type="component" value="Unassembled WGS sequence"/>
</dbReference>
<evidence type="ECO:0000256" key="8">
    <source>
        <dbReference type="ARBA" id="ARBA00022842"/>
    </source>
</evidence>
<keyword evidence="4 14" id="KW-0158">Chromosome</keyword>
<evidence type="ECO:0000256" key="1">
    <source>
        <dbReference type="ARBA" id="ARBA00008001"/>
    </source>
</evidence>
<proteinExistence type="inferred from homology"/>
<dbReference type="PANTHER" id="PTHR12066:SF0">
    <property type="entry name" value="TELOMERASE REVERSE TRANSCRIPTASE"/>
    <property type="match status" value="1"/>
</dbReference>
<dbReference type="InterPro" id="IPR003545">
    <property type="entry name" value="Telomerase_RT"/>
</dbReference>
<evidence type="ECO:0000256" key="12">
    <source>
        <dbReference type="ARBA" id="ARBA00032044"/>
    </source>
</evidence>
<gene>
    <name evidence="16" type="ORF">ODALV1_LOCUS4715</name>
</gene>
<keyword evidence="10 14" id="KW-0695">RNA-directed DNA polymerase</keyword>
<comment type="caution">
    <text evidence="16">The sequence shown here is derived from an EMBL/GenBank/DDBJ whole genome shotgun (WGS) entry which is preliminary data.</text>
</comment>
<dbReference type="InterPro" id="IPR000477">
    <property type="entry name" value="RT_dom"/>
</dbReference>